<keyword evidence="2 8" id="KW-0808">Transferase</keyword>
<evidence type="ECO:0000313" key="8">
    <source>
        <dbReference type="EMBL" id="WML85435.1"/>
    </source>
</evidence>
<organism evidence="8">
    <name type="scientific">Thiothrix subterranea</name>
    <dbReference type="NCBI Taxonomy" id="2735563"/>
    <lineage>
        <taxon>Bacteria</taxon>
        <taxon>Pseudomonadati</taxon>
        <taxon>Pseudomonadota</taxon>
        <taxon>Gammaproteobacteria</taxon>
        <taxon>Thiotrichales</taxon>
        <taxon>Thiotrichaceae</taxon>
        <taxon>Thiothrix</taxon>
    </lineage>
</organism>
<dbReference type="Proteomes" id="UP001229862">
    <property type="component" value="Chromosome"/>
</dbReference>
<name>A0AA51MJG4_9GAMM</name>
<evidence type="ECO:0000256" key="1">
    <source>
        <dbReference type="ARBA" id="ARBA00010688"/>
    </source>
</evidence>
<dbReference type="Proteomes" id="UP001223336">
    <property type="component" value="Unassembled WGS sequence"/>
</dbReference>
<feature type="domain" description="Carbohydrate kinase PfkB" evidence="6">
    <location>
        <begin position="29"/>
        <end position="304"/>
    </location>
</feature>
<dbReference type="InterPro" id="IPR029056">
    <property type="entry name" value="Ribokinase-like"/>
</dbReference>
<dbReference type="GO" id="GO:0016301">
    <property type="term" value="F:kinase activity"/>
    <property type="evidence" value="ECO:0007669"/>
    <property type="project" value="UniProtKB-KW"/>
</dbReference>
<evidence type="ECO:0000256" key="2">
    <source>
        <dbReference type="ARBA" id="ARBA00022679"/>
    </source>
</evidence>
<accession>A0AA51MJG4</accession>
<keyword evidence="5" id="KW-0067">ATP-binding</keyword>
<evidence type="ECO:0000256" key="4">
    <source>
        <dbReference type="ARBA" id="ARBA00022777"/>
    </source>
</evidence>
<comment type="similarity">
    <text evidence="1">Belongs to the carbohydrate kinase PfkB family.</text>
</comment>
<dbReference type="InterPro" id="IPR050306">
    <property type="entry name" value="PfkB_Carbo_kinase"/>
</dbReference>
<dbReference type="Gene3D" id="3.40.1190.20">
    <property type="match status" value="1"/>
</dbReference>
<sequence length="319" mass="33823">MFIVCGEALFDVFVPEGVSQAAFAVPFAARAGGSPFNVAIGLRRLGQPVALLTGVSTDFLGERLMAVLQAEQVSVELIARKSAPTTLGFIQKNAVGVPSYAFYGTGAADRLLSMADIAFDFAAVKGIHMGSYSLVVSPTADTLLELARQQAGKCLLSLDPNIRLNVEPDVHQWRVRIAKLLPFMDVVKVSDEDLAALYPDVEPESIIADWLASGVKLASLTRGSEGASLWSQQAHVTLPTPRVSVVDTVGAGDTFQASLLNSLLDLQANTADWALALTEATLRRIGQTAVCAAALTCSRQGADLPTGDEVQRALTELRV</sequence>
<dbReference type="EMBL" id="CP133217">
    <property type="protein sequence ID" value="WML85435.1"/>
    <property type="molecule type" value="Genomic_DNA"/>
</dbReference>
<reference evidence="8 9" key="1">
    <citation type="submission" date="2023-08" db="EMBL/GenBank/DDBJ databases">
        <title>New molecular markers tilS and rpoB for phylogenetic and monitoring studies of the genus Thiothrix biodiversity.</title>
        <authorList>
            <person name="Ravin N.V."/>
            <person name="Smolyakov D."/>
            <person name="Markov N.D."/>
            <person name="Beletsky A.V."/>
            <person name="Mardanov A.V."/>
            <person name="Rudenko T.S."/>
            <person name="Grabovich M.Y."/>
        </authorList>
    </citation>
    <scope>NUCLEOTIDE SEQUENCE</scope>
    <source>
        <strain evidence="8">DNT52</strain>
        <strain evidence="7 9">H33</strain>
    </source>
</reference>
<dbReference type="EMBL" id="JAVFKN010000003">
    <property type="protein sequence ID" value="MDQ5767628.1"/>
    <property type="molecule type" value="Genomic_DNA"/>
</dbReference>
<dbReference type="AlphaFoldDB" id="A0AA51MJG4"/>
<dbReference type="CDD" id="cd01167">
    <property type="entry name" value="bac_FRK"/>
    <property type="match status" value="1"/>
</dbReference>
<dbReference type="Pfam" id="PF00294">
    <property type="entry name" value="PfkB"/>
    <property type="match status" value="1"/>
</dbReference>
<dbReference type="GO" id="GO:0005524">
    <property type="term" value="F:ATP binding"/>
    <property type="evidence" value="ECO:0007669"/>
    <property type="project" value="UniProtKB-KW"/>
</dbReference>
<gene>
    <name evidence="7" type="ORF">RCC75_03770</name>
    <name evidence="8" type="ORF">RCG00_14145</name>
</gene>
<dbReference type="RefSeq" id="WP_308133789.1">
    <property type="nucleotide sequence ID" value="NZ_CP133217.1"/>
</dbReference>
<protein>
    <submittedName>
        <fullName evidence="8">Carbohydrate kinase</fullName>
        <ecNumber evidence="8">2.7.1.-</ecNumber>
    </submittedName>
</protein>
<dbReference type="PANTHER" id="PTHR43085:SF1">
    <property type="entry name" value="PSEUDOURIDINE KINASE-RELATED"/>
    <property type="match status" value="1"/>
</dbReference>
<dbReference type="PANTHER" id="PTHR43085">
    <property type="entry name" value="HEXOKINASE FAMILY MEMBER"/>
    <property type="match status" value="1"/>
</dbReference>
<evidence type="ECO:0000256" key="5">
    <source>
        <dbReference type="ARBA" id="ARBA00022840"/>
    </source>
</evidence>
<keyword evidence="4 8" id="KW-0418">Kinase</keyword>
<evidence type="ECO:0000313" key="9">
    <source>
        <dbReference type="Proteomes" id="UP001223336"/>
    </source>
</evidence>
<keyword evidence="9" id="KW-1185">Reference proteome</keyword>
<dbReference type="SUPFAM" id="SSF53613">
    <property type="entry name" value="Ribokinase-like"/>
    <property type="match status" value="1"/>
</dbReference>
<evidence type="ECO:0000259" key="6">
    <source>
        <dbReference type="Pfam" id="PF00294"/>
    </source>
</evidence>
<dbReference type="InterPro" id="IPR011611">
    <property type="entry name" value="PfkB_dom"/>
</dbReference>
<proteinExistence type="inferred from homology"/>
<dbReference type="EC" id="2.7.1.-" evidence="8"/>
<keyword evidence="3" id="KW-0547">Nucleotide-binding</keyword>
<evidence type="ECO:0000256" key="3">
    <source>
        <dbReference type="ARBA" id="ARBA00022741"/>
    </source>
</evidence>
<evidence type="ECO:0000313" key="7">
    <source>
        <dbReference type="EMBL" id="MDQ5767628.1"/>
    </source>
</evidence>